<dbReference type="InterPro" id="IPR015300">
    <property type="entry name" value="DNA-bd_pseudobarrel_sf"/>
</dbReference>
<evidence type="ECO:0000256" key="6">
    <source>
        <dbReference type="SAM" id="MobiDB-lite"/>
    </source>
</evidence>
<comment type="caution">
    <text evidence="7">The sequence shown here is derived from an EMBL/GenBank/DDBJ whole genome shotgun (WGS) entry which is preliminary data.</text>
</comment>
<evidence type="ECO:0008006" key="9">
    <source>
        <dbReference type="Google" id="ProtNLM"/>
    </source>
</evidence>
<dbReference type="Proteomes" id="UP001293593">
    <property type="component" value="Unassembled WGS sequence"/>
</dbReference>
<sequence length="301" mass="34899">MMSQKMEFKLFGVTIVLPAENQIGEEAIDEERRTTNNEIQENKDHHDQIRVERSTTSQISEFKPFGVIMALPAKEQISKEVVDQERSTSNNNGRRDEIQENKDHDQETLLSTEINQISREAGKEEEEEPSIKRRSTNKKRKINDKNTSSSKESSSDPISLMLPEMTKKKIDEIGGRNIIKILEKKVYQSDLCKTNDRFSIPEKMILLKAEDFLKPAEINLLMTKDPKTNKLNGIPVLVLDPNLKEFYLVLKRWQMTTSITYNLTSRWYDVVKYNNFQVGDVLQLWSFRGLDDQLGFALVRV</sequence>
<evidence type="ECO:0000313" key="8">
    <source>
        <dbReference type="Proteomes" id="UP001293593"/>
    </source>
</evidence>
<feature type="compositionally biased region" description="Polar residues" evidence="6">
    <location>
        <begin position="108"/>
        <end position="118"/>
    </location>
</feature>
<feature type="compositionally biased region" description="Basic residues" evidence="6">
    <location>
        <begin position="132"/>
        <end position="142"/>
    </location>
</feature>
<feature type="compositionally biased region" description="Basic and acidic residues" evidence="6">
    <location>
        <begin position="93"/>
        <end position="107"/>
    </location>
</feature>
<organism evidence="7 8">
    <name type="scientific">Acacia crassicarpa</name>
    <name type="common">northern wattle</name>
    <dbReference type="NCBI Taxonomy" id="499986"/>
    <lineage>
        <taxon>Eukaryota</taxon>
        <taxon>Viridiplantae</taxon>
        <taxon>Streptophyta</taxon>
        <taxon>Embryophyta</taxon>
        <taxon>Tracheophyta</taxon>
        <taxon>Spermatophyta</taxon>
        <taxon>Magnoliopsida</taxon>
        <taxon>eudicotyledons</taxon>
        <taxon>Gunneridae</taxon>
        <taxon>Pentapetalae</taxon>
        <taxon>rosids</taxon>
        <taxon>fabids</taxon>
        <taxon>Fabales</taxon>
        <taxon>Fabaceae</taxon>
        <taxon>Caesalpinioideae</taxon>
        <taxon>mimosoid clade</taxon>
        <taxon>Acacieae</taxon>
        <taxon>Acacia</taxon>
    </lineage>
</organism>
<feature type="compositionally biased region" description="Low complexity" evidence="6">
    <location>
        <begin position="148"/>
        <end position="159"/>
    </location>
</feature>
<name>A0AAE1J6E9_9FABA</name>
<keyword evidence="5" id="KW-0539">Nucleus</keyword>
<evidence type="ECO:0000313" key="7">
    <source>
        <dbReference type="EMBL" id="KAK4263207.1"/>
    </source>
</evidence>
<keyword evidence="3" id="KW-0238">DNA-binding</keyword>
<evidence type="ECO:0000256" key="1">
    <source>
        <dbReference type="ARBA" id="ARBA00004123"/>
    </source>
</evidence>
<dbReference type="AlphaFoldDB" id="A0AAE1J6E9"/>
<feature type="region of interest" description="Disordered" evidence="6">
    <location>
        <begin position="78"/>
        <end position="160"/>
    </location>
</feature>
<dbReference type="PANTHER" id="PTHR31541">
    <property type="entry name" value="B3 DOMAIN PLANT PROTEIN-RELATED"/>
    <property type="match status" value="1"/>
</dbReference>
<dbReference type="GO" id="GO:0005634">
    <property type="term" value="C:nucleus"/>
    <property type="evidence" value="ECO:0007669"/>
    <property type="project" value="UniProtKB-SubCell"/>
</dbReference>
<keyword evidence="2" id="KW-0805">Transcription regulation</keyword>
<dbReference type="InterPro" id="IPR005508">
    <property type="entry name" value="At2g31720-like"/>
</dbReference>
<dbReference type="Pfam" id="PF03754">
    <property type="entry name" value="At2g31720-like"/>
    <property type="match status" value="1"/>
</dbReference>
<accession>A0AAE1J6E9</accession>
<dbReference type="SUPFAM" id="SSF101936">
    <property type="entry name" value="DNA-binding pseudobarrel domain"/>
    <property type="match status" value="1"/>
</dbReference>
<dbReference type="Gene3D" id="2.40.330.10">
    <property type="entry name" value="DNA-binding pseudobarrel domain"/>
    <property type="match status" value="1"/>
</dbReference>
<comment type="subcellular location">
    <subcellularLocation>
        <location evidence="1">Nucleus</location>
    </subcellularLocation>
</comment>
<proteinExistence type="predicted"/>
<evidence type="ECO:0000256" key="2">
    <source>
        <dbReference type="ARBA" id="ARBA00023015"/>
    </source>
</evidence>
<gene>
    <name evidence="7" type="ORF">QN277_028654</name>
</gene>
<evidence type="ECO:0000256" key="3">
    <source>
        <dbReference type="ARBA" id="ARBA00023125"/>
    </source>
</evidence>
<dbReference type="EMBL" id="JAWXYG010000009">
    <property type="protein sequence ID" value="KAK4263207.1"/>
    <property type="molecule type" value="Genomic_DNA"/>
</dbReference>
<keyword evidence="4" id="KW-0804">Transcription</keyword>
<dbReference type="PANTHER" id="PTHR31541:SF25">
    <property type="entry name" value="GAMMA-GLIADIN B"/>
    <property type="match status" value="1"/>
</dbReference>
<dbReference type="GO" id="GO:0003677">
    <property type="term" value="F:DNA binding"/>
    <property type="evidence" value="ECO:0007669"/>
    <property type="project" value="UniProtKB-KW"/>
</dbReference>
<evidence type="ECO:0000256" key="4">
    <source>
        <dbReference type="ARBA" id="ARBA00023163"/>
    </source>
</evidence>
<evidence type="ECO:0000256" key="5">
    <source>
        <dbReference type="ARBA" id="ARBA00023242"/>
    </source>
</evidence>
<protein>
    <recommendedName>
        <fullName evidence="9">TF-B3 domain-containing protein</fullName>
    </recommendedName>
</protein>
<reference evidence="7" key="1">
    <citation type="submission" date="2023-10" db="EMBL/GenBank/DDBJ databases">
        <title>Chromosome-level genome of the transformable northern wattle, Acacia crassicarpa.</title>
        <authorList>
            <person name="Massaro I."/>
            <person name="Sinha N.R."/>
            <person name="Poethig S."/>
            <person name="Leichty A.R."/>
        </authorList>
    </citation>
    <scope>NUCLEOTIDE SEQUENCE</scope>
    <source>
        <strain evidence="7">Acra3RX</strain>
        <tissue evidence="7">Leaf</tissue>
    </source>
</reference>
<keyword evidence="8" id="KW-1185">Reference proteome</keyword>